<organism evidence="2">
    <name type="scientific">Arundo donax</name>
    <name type="common">Giant reed</name>
    <name type="synonym">Donax arundinaceus</name>
    <dbReference type="NCBI Taxonomy" id="35708"/>
    <lineage>
        <taxon>Eukaryota</taxon>
        <taxon>Viridiplantae</taxon>
        <taxon>Streptophyta</taxon>
        <taxon>Embryophyta</taxon>
        <taxon>Tracheophyta</taxon>
        <taxon>Spermatophyta</taxon>
        <taxon>Magnoliopsida</taxon>
        <taxon>Liliopsida</taxon>
        <taxon>Poales</taxon>
        <taxon>Poaceae</taxon>
        <taxon>PACMAD clade</taxon>
        <taxon>Arundinoideae</taxon>
        <taxon>Arundineae</taxon>
        <taxon>Arundo</taxon>
    </lineage>
</organism>
<evidence type="ECO:0000313" key="2">
    <source>
        <dbReference type="EMBL" id="JAE11925.1"/>
    </source>
</evidence>
<evidence type="ECO:0000256" key="1">
    <source>
        <dbReference type="SAM" id="Phobius"/>
    </source>
</evidence>
<protein>
    <submittedName>
        <fullName evidence="2">Uncharacterized protein</fullName>
    </submittedName>
</protein>
<feature type="transmembrane region" description="Helical" evidence="1">
    <location>
        <begin position="6"/>
        <end position="28"/>
    </location>
</feature>
<dbReference type="EMBL" id="GBRH01185971">
    <property type="protein sequence ID" value="JAE11925.1"/>
    <property type="molecule type" value="Transcribed_RNA"/>
</dbReference>
<sequence>MLHDTAARALLVTLPFILLSIVGLLVLVELSPVKGSRTRMIGTLFIVVGVEVSAAVCCFVILPSMALKLWRMKRGGAAAACSIV</sequence>
<keyword evidence="1" id="KW-0472">Membrane</keyword>
<proteinExistence type="predicted"/>
<accession>A0A0A9FFT6</accession>
<keyword evidence="1" id="KW-0812">Transmembrane</keyword>
<feature type="transmembrane region" description="Helical" evidence="1">
    <location>
        <begin position="40"/>
        <end position="62"/>
    </location>
</feature>
<dbReference type="AlphaFoldDB" id="A0A0A9FFT6"/>
<name>A0A0A9FFT6_ARUDO</name>
<reference evidence="2" key="2">
    <citation type="journal article" date="2015" name="Data Brief">
        <title>Shoot transcriptome of the giant reed, Arundo donax.</title>
        <authorList>
            <person name="Barrero R.A."/>
            <person name="Guerrero F.D."/>
            <person name="Moolhuijzen P."/>
            <person name="Goolsby J.A."/>
            <person name="Tidwell J."/>
            <person name="Bellgard S.E."/>
            <person name="Bellgard M.I."/>
        </authorList>
    </citation>
    <scope>NUCLEOTIDE SEQUENCE</scope>
    <source>
        <tissue evidence="2">Shoot tissue taken approximately 20 cm above the soil surface</tissue>
    </source>
</reference>
<keyword evidence="1" id="KW-1133">Transmembrane helix</keyword>
<reference evidence="2" key="1">
    <citation type="submission" date="2014-09" db="EMBL/GenBank/DDBJ databases">
        <authorList>
            <person name="Magalhaes I.L.F."/>
            <person name="Oliveira U."/>
            <person name="Santos F.R."/>
            <person name="Vidigal T.H.D.A."/>
            <person name="Brescovit A.D."/>
            <person name="Santos A.J."/>
        </authorList>
    </citation>
    <scope>NUCLEOTIDE SEQUENCE</scope>
    <source>
        <tissue evidence="2">Shoot tissue taken approximately 20 cm above the soil surface</tissue>
    </source>
</reference>